<dbReference type="HOGENOM" id="CLU_051975_0_0_1"/>
<dbReference type="EnsemblProtists" id="PYU1_T013846">
    <property type="protein sequence ID" value="PYU1_T013846"/>
    <property type="gene ID" value="PYU1_G013817"/>
</dbReference>
<name>K3X9E7_GLOUD</name>
<dbReference type="eggNOG" id="ENOG502QUWW">
    <property type="taxonomic scope" value="Eukaryota"/>
</dbReference>
<dbReference type="VEuPathDB" id="FungiDB:PYU1_G013817"/>
<reference evidence="2" key="1">
    <citation type="journal article" date="2010" name="Genome Biol.">
        <title>Genome sequence of the necrotrophic plant pathogen Pythium ultimum reveals original pathogenicity mechanisms and effector repertoire.</title>
        <authorList>
            <person name="Levesque C.A."/>
            <person name="Brouwer H."/>
            <person name="Cano L."/>
            <person name="Hamilton J.P."/>
            <person name="Holt C."/>
            <person name="Huitema E."/>
            <person name="Raffaele S."/>
            <person name="Robideau G.P."/>
            <person name="Thines M."/>
            <person name="Win J."/>
            <person name="Zerillo M.M."/>
            <person name="Beakes G.W."/>
            <person name="Boore J.L."/>
            <person name="Busam D."/>
            <person name="Dumas B."/>
            <person name="Ferriera S."/>
            <person name="Fuerstenberg S.I."/>
            <person name="Gachon C.M."/>
            <person name="Gaulin E."/>
            <person name="Govers F."/>
            <person name="Grenville-Briggs L."/>
            <person name="Horner N."/>
            <person name="Hostetler J."/>
            <person name="Jiang R.H."/>
            <person name="Johnson J."/>
            <person name="Krajaejun T."/>
            <person name="Lin H."/>
            <person name="Meijer H.J."/>
            <person name="Moore B."/>
            <person name="Morris P."/>
            <person name="Phuntmart V."/>
            <person name="Puiu D."/>
            <person name="Shetty J."/>
            <person name="Stajich J.E."/>
            <person name="Tripathy S."/>
            <person name="Wawra S."/>
            <person name="van West P."/>
            <person name="Whitty B.R."/>
            <person name="Coutinho P.M."/>
            <person name="Henrissat B."/>
            <person name="Martin F."/>
            <person name="Thomas P.D."/>
            <person name="Tyler B.M."/>
            <person name="De Vries R.P."/>
            <person name="Kamoun S."/>
            <person name="Yandell M."/>
            <person name="Tisserat N."/>
            <person name="Buell C.R."/>
        </authorList>
    </citation>
    <scope>NUCLEOTIDE SEQUENCE</scope>
    <source>
        <strain evidence="2">DAOM:BR144</strain>
    </source>
</reference>
<protein>
    <submittedName>
        <fullName evidence="1">Uncharacterized protein</fullName>
    </submittedName>
</protein>
<evidence type="ECO:0000313" key="1">
    <source>
        <dbReference type="EnsemblProtists" id="PYU1_T013846"/>
    </source>
</evidence>
<organism evidence="1 2">
    <name type="scientific">Globisporangium ultimum (strain ATCC 200006 / CBS 805.95 / DAOM BR144)</name>
    <name type="common">Pythium ultimum</name>
    <dbReference type="NCBI Taxonomy" id="431595"/>
    <lineage>
        <taxon>Eukaryota</taxon>
        <taxon>Sar</taxon>
        <taxon>Stramenopiles</taxon>
        <taxon>Oomycota</taxon>
        <taxon>Peronosporomycetes</taxon>
        <taxon>Pythiales</taxon>
        <taxon>Pythiaceae</taxon>
        <taxon>Globisporangium</taxon>
    </lineage>
</organism>
<proteinExistence type="predicted"/>
<reference evidence="2" key="2">
    <citation type="submission" date="2010-04" db="EMBL/GenBank/DDBJ databases">
        <authorList>
            <person name="Buell R."/>
            <person name="Hamilton J."/>
            <person name="Hostetler J."/>
        </authorList>
    </citation>
    <scope>NUCLEOTIDE SEQUENCE [LARGE SCALE GENOMIC DNA]</scope>
    <source>
        <strain evidence="2">DAOM:BR144</strain>
    </source>
</reference>
<dbReference type="EMBL" id="GL376595">
    <property type="status" value="NOT_ANNOTATED_CDS"/>
    <property type="molecule type" value="Genomic_DNA"/>
</dbReference>
<accession>K3X9E7</accession>
<dbReference type="OMA" id="VIASDCN"/>
<dbReference type="Proteomes" id="UP000019132">
    <property type="component" value="Unassembled WGS sequence"/>
</dbReference>
<dbReference type="AlphaFoldDB" id="K3X9E7"/>
<sequence>MLTPPAHIALVPWDDGFTPSGCNNKPGKIVRDQVRSTPRAFQVVDHAVERETAQSLYESAVRARVWGVYVPTRELRFTSDAGLPAPMEQQKAEDAGEEQYRKSIAKRAVQELLVDKAASMISREDWERTHGVAVWVIASDCDDETEYHLDYAEMVRYETNVIVPPIYGATLHVSPLQCTEVPRDLGEQQQQNENEDEDQLDLVEGGGFHVNLDGLEHYKQYGYKTRLRSKLTTDALEAISLTEPGWQHVPYLYRRGIICDGEFPHFSGRVRALPKRLNATTATSAMLSQLPVKRVVVGFNLFPHEIGAFVQKFPEHSAAFNKYIKLSQAAVKKTTACADDSGTKWSLASLRANPKQAAFVKLLARKLKEKNVDLASLRQQQREDAAAAKEKAMTSV</sequence>
<dbReference type="InParanoid" id="K3X9E7"/>
<reference evidence="1" key="3">
    <citation type="submission" date="2015-02" db="UniProtKB">
        <authorList>
            <consortium name="EnsemblProtists"/>
        </authorList>
    </citation>
    <scope>IDENTIFICATION</scope>
    <source>
        <strain evidence="1">DAOM BR144</strain>
    </source>
</reference>
<evidence type="ECO:0000313" key="2">
    <source>
        <dbReference type="Proteomes" id="UP000019132"/>
    </source>
</evidence>
<keyword evidence="2" id="KW-1185">Reference proteome</keyword>